<dbReference type="PANTHER" id="PTHR21180">
    <property type="entry name" value="ENDONUCLEASE/EXONUCLEASE/PHOSPHATASE FAMILY DOMAIN-CONTAINING PROTEIN 1"/>
    <property type="match status" value="1"/>
</dbReference>
<proteinExistence type="predicted"/>
<evidence type="ECO:0000259" key="3">
    <source>
        <dbReference type="SMART" id="SM00278"/>
    </source>
</evidence>
<feature type="region of interest" description="Disordered" evidence="1">
    <location>
        <begin position="166"/>
        <end position="185"/>
    </location>
</feature>
<keyword evidence="2" id="KW-0812">Transmembrane</keyword>
<organism evidence="4 5">
    <name type="scientific">Rummeliibacillus stabekisii</name>
    <dbReference type="NCBI Taxonomy" id="241244"/>
    <lineage>
        <taxon>Bacteria</taxon>
        <taxon>Bacillati</taxon>
        <taxon>Bacillota</taxon>
        <taxon>Bacilli</taxon>
        <taxon>Bacillales</taxon>
        <taxon>Caryophanaceae</taxon>
        <taxon>Rummeliibacillus</taxon>
    </lineage>
</organism>
<dbReference type="PANTHER" id="PTHR21180:SF32">
    <property type="entry name" value="ENDONUCLEASE_EXONUCLEASE_PHOSPHATASE FAMILY DOMAIN-CONTAINING PROTEIN 1"/>
    <property type="match status" value="1"/>
</dbReference>
<dbReference type="Gene3D" id="1.10.150.310">
    <property type="entry name" value="Tex RuvX-like domain-like"/>
    <property type="match status" value="1"/>
</dbReference>
<protein>
    <recommendedName>
        <fullName evidence="3">Helix-hairpin-helix DNA-binding motif class 1 domain-containing protein</fullName>
    </recommendedName>
</protein>
<keyword evidence="2" id="KW-1133">Transmembrane helix</keyword>
<sequence>MPSEKERMCGLIPSFLKKNGKKFGIPIAIVIFFFTFIYFSKQSSTPPQDDLFSRAEKTNELNEPNTADHANGKSNSTSIEKTEIVASTSIMVDVKGAVKNPGVYKLDGDSRVIDAIQLAGGYAKNAQSKQINHAQKLQDEMVIYVPQTGEEVEEVLAIASNDKTAVQPSINTSSPSGGSQSTSNLVNLNTADESVLQTLNGIGPAKAQAILAYRTENGSFQTIEDLKNVTGIGDKTFESLQDQITVN</sequence>
<feature type="domain" description="Helix-hairpin-helix DNA-binding motif class 1" evidence="3">
    <location>
        <begin position="224"/>
        <end position="243"/>
    </location>
</feature>
<feature type="transmembrane region" description="Helical" evidence="2">
    <location>
        <begin position="23"/>
        <end position="40"/>
    </location>
</feature>
<dbReference type="Pfam" id="PF12836">
    <property type="entry name" value="HHH_3"/>
    <property type="match status" value="1"/>
</dbReference>
<feature type="domain" description="Helix-hairpin-helix DNA-binding motif class 1" evidence="3">
    <location>
        <begin position="194"/>
        <end position="213"/>
    </location>
</feature>
<dbReference type="SMART" id="SM00278">
    <property type="entry name" value="HhH1"/>
    <property type="match status" value="2"/>
</dbReference>
<dbReference type="InterPro" id="IPR003583">
    <property type="entry name" value="Hlx-hairpin-Hlx_DNA-bd_motif"/>
</dbReference>
<dbReference type="InterPro" id="IPR010994">
    <property type="entry name" value="RuvA_2-like"/>
</dbReference>
<evidence type="ECO:0000256" key="2">
    <source>
        <dbReference type="SAM" id="Phobius"/>
    </source>
</evidence>
<evidence type="ECO:0000256" key="1">
    <source>
        <dbReference type="SAM" id="MobiDB-lite"/>
    </source>
</evidence>
<keyword evidence="5" id="KW-1185">Reference proteome</keyword>
<evidence type="ECO:0000313" key="4">
    <source>
        <dbReference type="EMBL" id="AMW98703.1"/>
    </source>
</evidence>
<evidence type="ECO:0000313" key="5">
    <source>
        <dbReference type="Proteomes" id="UP000076021"/>
    </source>
</evidence>
<dbReference type="Proteomes" id="UP000076021">
    <property type="component" value="Chromosome"/>
</dbReference>
<dbReference type="Gene3D" id="3.10.560.10">
    <property type="entry name" value="Outer membrane lipoprotein wza domain like"/>
    <property type="match status" value="1"/>
</dbReference>
<dbReference type="InterPro" id="IPR051675">
    <property type="entry name" value="Endo/Exo/Phosphatase_dom_1"/>
</dbReference>
<dbReference type="EMBL" id="CP014806">
    <property type="protein sequence ID" value="AMW98703.1"/>
    <property type="molecule type" value="Genomic_DNA"/>
</dbReference>
<dbReference type="GO" id="GO:0006281">
    <property type="term" value="P:DNA repair"/>
    <property type="evidence" value="ECO:0007669"/>
    <property type="project" value="InterPro"/>
</dbReference>
<dbReference type="AlphaFoldDB" id="A0A143HAE3"/>
<dbReference type="InterPro" id="IPR019554">
    <property type="entry name" value="Soluble_ligand-bd"/>
</dbReference>
<reference evidence="5" key="2">
    <citation type="submission" date="2016-03" db="EMBL/GenBank/DDBJ databases">
        <authorList>
            <person name="Ploux O."/>
        </authorList>
    </citation>
    <scope>NUCLEOTIDE SEQUENCE [LARGE SCALE GENOMIC DNA]</scope>
    <source>
        <strain evidence="5">PP9</strain>
    </source>
</reference>
<feature type="compositionally biased region" description="Low complexity" evidence="1">
    <location>
        <begin position="168"/>
        <end position="184"/>
    </location>
</feature>
<dbReference type="InterPro" id="IPR004509">
    <property type="entry name" value="Competence_ComEA_HhH"/>
</dbReference>
<dbReference type="SUPFAM" id="SSF47781">
    <property type="entry name" value="RuvA domain 2-like"/>
    <property type="match status" value="1"/>
</dbReference>
<dbReference type="Pfam" id="PF10531">
    <property type="entry name" value="SLBB"/>
    <property type="match status" value="1"/>
</dbReference>
<name>A0A143HAE3_9BACL</name>
<dbReference type="NCBIfam" id="TIGR00426">
    <property type="entry name" value="competence protein ComEA helix-hairpin-helix repeat region"/>
    <property type="match status" value="1"/>
</dbReference>
<accession>A0A143HAE3</accession>
<dbReference type="GO" id="GO:0003677">
    <property type="term" value="F:DNA binding"/>
    <property type="evidence" value="ECO:0007669"/>
    <property type="project" value="InterPro"/>
</dbReference>
<reference evidence="4 5" key="1">
    <citation type="journal article" date="2016" name="Genome Announc.">
        <title>Whole-Genome Sequence of Rummeliibacillus stabekisii Strain PP9 Isolated from Antarctic Soil.</title>
        <authorList>
            <person name="da Mota F.F."/>
            <person name="Vollu R.E."/>
            <person name="Jurelevicius D."/>
            <person name="Seldin L."/>
        </authorList>
    </citation>
    <scope>NUCLEOTIDE SEQUENCE [LARGE SCALE GENOMIC DNA]</scope>
    <source>
        <strain evidence="4 5">PP9</strain>
    </source>
</reference>
<dbReference type="GO" id="GO:0015627">
    <property type="term" value="C:type II protein secretion system complex"/>
    <property type="evidence" value="ECO:0007669"/>
    <property type="project" value="TreeGrafter"/>
</dbReference>
<dbReference type="GO" id="GO:0015628">
    <property type="term" value="P:protein secretion by the type II secretion system"/>
    <property type="evidence" value="ECO:0007669"/>
    <property type="project" value="TreeGrafter"/>
</dbReference>
<gene>
    <name evidence="4" type="ORF">ATY39_04140</name>
</gene>
<dbReference type="KEGG" id="rst:ATY39_04140"/>
<dbReference type="STRING" id="241244.ATY39_04140"/>
<keyword evidence="2" id="KW-0472">Membrane</keyword>